<accession>A0A0R2S1E3</accession>
<dbReference type="Proteomes" id="UP000051934">
    <property type="component" value="Unassembled WGS sequence"/>
</dbReference>
<dbReference type="EMBL" id="LIBB01000519">
    <property type="protein sequence ID" value="KRO68551.1"/>
    <property type="molecule type" value="Genomic_DNA"/>
</dbReference>
<comment type="caution">
    <text evidence="2">The sequence shown here is derived from an EMBL/GenBank/DDBJ whole genome shotgun (WGS) entry which is preliminary data.</text>
</comment>
<organism evidence="2 3">
    <name type="scientific">OM182 bacterium BACL3 MAG-120507-bin80</name>
    <dbReference type="NCBI Taxonomy" id="1655577"/>
    <lineage>
        <taxon>Bacteria</taxon>
        <taxon>Pseudomonadati</taxon>
        <taxon>Pseudomonadota</taxon>
        <taxon>Gammaproteobacteria</taxon>
        <taxon>OMG group</taxon>
        <taxon>OM182 clade</taxon>
    </lineage>
</organism>
<evidence type="ECO:0000313" key="2">
    <source>
        <dbReference type="EMBL" id="KRO68551.1"/>
    </source>
</evidence>
<protein>
    <recommendedName>
        <fullName evidence="1">Endoribonuclease L-PSP/chorismate mutase-like domain-containing protein</fullName>
    </recommendedName>
</protein>
<dbReference type="InterPro" id="IPR035959">
    <property type="entry name" value="RutC-like_sf"/>
</dbReference>
<reference evidence="2 3" key="1">
    <citation type="submission" date="2015-10" db="EMBL/GenBank/DDBJ databases">
        <title>Metagenome-Assembled Genomes uncover a global brackish microbiome.</title>
        <authorList>
            <person name="Hugerth L.W."/>
            <person name="Larsson J."/>
            <person name="Alneberg J."/>
            <person name="Lindh M.V."/>
            <person name="Legrand C."/>
            <person name="Pinhassi J."/>
            <person name="Andersson A.F."/>
        </authorList>
    </citation>
    <scope>NUCLEOTIDE SEQUENCE [LARGE SCALE GENOMIC DNA]</scope>
    <source>
        <strain evidence="2">BACL4 MAG-120507-bin80</strain>
    </source>
</reference>
<evidence type="ECO:0000313" key="3">
    <source>
        <dbReference type="Proteomes" id="UP000051934"/>
    </source>
</evidence>
<proteinExistence type="predicted"/>
<gene>
    <name evidence="2" type="ORF">ABR69_05110</name>
</gene>
<dbReference type="CDD" id="cd02199">
    <property type="entry name" value="YjgF_YER057c_UK114_like_1"/>
    <property type="match status" value="1"/>
</dbReference>
<dbReference type="AlphaFoldDB" id="A0A0R2S1E3"/>
<dbReference type="InterPro" id="IPR013813">
    <property type="entry name" value="Endoribo_LPSP/chorism_mut-like"/>
</dbReference>
<dbReference type="Pfam" id="PF14588">
    <property type="entry name" value="YjgF_endoribonc"/>
    <property type="match status" value="1"/>
</dbReference>
<sequence length="152" mass="15818">METRLAELGIELPPAPAPLANYVAYVVEGNVAYIAGQIPMNAGTLMHPGKVPSQVTVEQAQAAARQCGINILAALKGACGGDLDRVKRCVRLQGFVASADDFTAQPSVVNAASDLMVEVFGDAGKHTRLALGSNVLPLDSCVEISAMFVLNP</sequence>
<evidence type="ECO:0000259" key="1">
    <source>
        <dbReference type="Pfam" id="PF14588"/>
    </source>
</evidence>
<name>A0A0R2S1E3_9GAMM</name>
<dbReference type="Gene3D" id="3.30.1330.40">
    <property type="entry name" value="RutC-like"/>
    <property type="match status" value="1"/>
</dbReference>
<dbReference type="SUPFAM" id="SSF55298">
    <property type="entry name" value="YjgF-like"/>
    <property type="match status" value="1"/>
</dbReference>
<dbReference type="PANTHER" id="PTHR43760:SF1">
    <property type="entry name" value="ENDORIBONUCLEASE L-PSP_CHORISMATE MUTASE-LIKE DOMAIN-CONTAINING PROTEIN"/>
    <property type="match status" value="1"/>
</dbReference>
<feature type="domain" description="Endoribonuclease L-PSP/chorismate mutase-like" evidence="1">
    <location>
        <begin position="2"/>
        <end position="142"/>
    </location>
</feature>
<dbReference type="PANTHER" id="PTHR43760">
    <property type="entry name" value="ENDORIBONUCLEASE-RELATED"/>
    <property type="match status" value="1"/>
</dbReference>